<dbReference type="AlphaFoldDB" id="A0A2N9ETG4"/>
<evidence type="ECO:0000256" key="1">
    <source>
        <dbReference type="SAM" id="MobiDB-lite"/>
    </source>
</evidence>
<feature type="compositionally biased region" description="Basic and acidic residues" evidence="1">
    <location>
        <begin position="1"/>
        <end position="18"/>
    </location>
</feature>
<feature type="compositionally biased region" description="Basic residues" evidence="1">
    <location>
        <begin position="19"/>
        <end position="28"/>
    </location>
</feature>
<dbReference type="EMBL" id="OIVN01000298">
    <property type="protein sequence ID" value="SPC77864.1"/>
    <property type="molecule type" value="Genomic_DNA"/>
</dbReference>
<reference evidence="2" key="1">
    <citation type="submission" date="2018-02" db="EMBL/GenBank/DDBJ databases">
        <authorList>
            <person name="Cohen D.B."/>
            <person name="Kent A.D."/>
        </authorList>
    </citation>
    <scope>NUCLEOTIDE SEQUENCE</scope>
</reference>
<protein>
    <submittedName>
        <fullName evidence="2">Uncharacterized protein</fullName>
    </submittedName>
</protein>
<accession>A0A2N9ETG4</accession>
<proteinExistence type="predicted"/>
<organism evidence="2">
    <name type="scientific">Fagus sylvatica</name>
    <name type="common">Beechnut</name>
    <dbReference type="NCBI Taxonomy" id="28930"/>
    <lineage>
        <taxon>Eukaryota</taxon>
        <taxon>Viridiplantae</taxon>
        <taxon>Streptophyta</taxon>
        <taxon>Embryophyta</taxon>
        <taxon>Tracheophyta</taxon>
        <taxon>Spermatophyta</taxon>
        <taxon>Magnoliopsida</taxon>
        <taxon>eudicotyledons</taxon>
        <taxon>Gunneridae</taxon>
        <taxon>Pentapetalae</taxon>
        <taxon>rosids</taxon>
        <taxon>fabids</taxon>
        <taxon>Fagales</taxon>
        <taxon>Fagaceae</taxon>
        <taxon>Fagus</taxon>
    </lineage>
</organism>
<name>A0A2N9ETG4_FAGSY</name>
<evidence type="ECO:0000313" key="2">
    <source>
        <dbReference type="EMBL" id="SPC77864.1"/>
    </source>
</evidence>
<gene>
    <name evidence="2" type="ORF">FSB_LOCUS5746</name>
</gene>
<feature type="region of interest" description="Disordered" evidence="1">
    <location>
        <begin position="1"/>
        <end position="28"/>
    </location>
</feature>
<sequence length="128" mass="15015">MAEKDHSETRLDLKEPRRTTTRKQRKSARLGCSSRSRDLLQLWMSGGHRVWVFIPVRVSFDYPNLEVDYSKLFFVKSPCHTRIVWQIRFDLSVACLAGIKDPNLLRFQTLVTVVVLEIYWIGIKFCVV</sequence>